<keyword evidence="5" id="KW-1185">Reference proteome</keyword>
<evidence type="ECO:0000256" key="3">
    <source>
        <dbReference type="ARBA" id="ARBA00024356"/>
    </source>
</evidence>
<evidence type="ECO:0000256" key="2">
    <source>
        <dbReference type="ARBA" id="ARBA00022679"/>
    </source>
</evidence>
<dbReference type="PANTHER" id="PTHR34106">
    <property type="entry name" value="GLYCOSIDASE"/>
    <property type="match status" value="1"/>
</dbReference>
<dbReference type="Gene3D" id="2.115.10.20">
    <property type="entry name" value="Glycosyl hydrolase domain, family 43"/>
    <property type="match status" value="1"/>
</dbReference>
<organism evidence="4 5">
    <name type="scientific">Sphingobacterium alkalisoli</name>
    <dbReference type="NCBI Taxonomy" id="1874115"/>
    <lineage>
        <taxon>Bacteria</taxon>
        <taxon>Pseudomonadati</taxon>
        <taxon>Bacteroidota</taxon>
        <taxon>Sphingobacteriia</taxon>
        <taxon>Sphingobacteriales</taxon>
        <taxon>Sphingobacteriaceae</taxon>
        <taxon>Sphingobacterium</taxon>
    </lineage>
</organism>
<gene>
    <name evidence="4" type="ORF">FAZ19_07475</name>
</gene>
<dbReference type="SUPFAM" id="SSF75005">
    <property type="entry name" value="Arabinanase/levansucrase/invertase"/>
    <property type="match status" value="1"/>
</dbReference>
<evidence type="ECO:0000313" key="4">
    <source>
        <dbReference type="EMBL" id="TJY66751.1"/>
    </source>
</evidence>
<comment type="caution">
    <text evidence="4">The sequence shown here is derived from an EMBL/GenBank/DDBJ whole genome shotgun (WGS) entry which is preliminary data.</text>
</comment>
<reference evidence="4 5" key="1">
    <citation type="submission" date="2019-04" db="EMBL/GenBank/DDBJ databases">
        <title>Sphingobacterium olei sp. nov., isolated from oil-contaminated soil.</title>
        <authorList>
            <person name="Liu B."/>
        </authorList>
    </citation>
    <scope>NUCLEOTIDE SEQUENCE [LARGE SCALE GENOMIC DNA]</scope>
    <source>
        <strain evidence="4 5">Y3L14</strain>
    </source>
</reference>
<sequence length="75" mass="8183">MYNCCANSLPYPLFKPEAEWELAGEVNNVCFPSGHALFADTLYIYYGAADEQIACASVSISALITELLTFSVPID</sequence>
<dbReference type="AlphaFoldDB" id="A0A4U0H4W2"/>
<evidence type="ECO:0000256" key="1">
    <source>
        <dbReference type="ARBA" id="ARBA00022676"/>
    </source>
</evidence>
<dbReference type="InterPro" id="IPR023296">
    <property type="entry name" value="Glyco_hydro_beta-prop_sf"/>
</dbReference>
<dbReference type="RefSeq" id="WP_136820100.1">
    <property type="nucleotide sequence ID" value="NZ_BMJX01000002.1"/>
</dbReference>
<dbReference type="PANTHER" id="PTHR34106:SF5">
    <property type="entry name" value="GLYCOSIDASE"/>
    <property type="match status" value="1"/>
</dbReference>
<evidence type="ECO:0000313" key="5">
    <source>
        <dbReference type="Proteomes" id="UP000309872"/>
    </source>
</evidence>
<dbReference type="EMBL" id="SUKA01000002">
    <property type="protein sequence ID" value="TJY66751.1"/>
    <property type="molecule type" value="Genomic_DNA"/>
</dbReference>
<evidence type="ECO:0008006" key="6">
    <source>
        <dbReference type="Google" id="ProtNLM"/>
    </source>
</evidence>
<name>A0A4U0H4W2_9SPHI</name>
<proteinExistence type="inferred from homology"/>
<accession>A0A4U0H4W2</accession>
<dbReference type="Proteomes" id="UP000309872">
    <property type="component" value="Unassembled WGS sequence"/>
</dbReference>
<keyword evidence="1" id="KW-0328">Glycosyltransferase</keyword>
<dbReference type="InterPro" id="IPR007184">
    <property type="entry name" value="Mannoside_phosphorylase"/>
</dbReference>
<dbReference type="Pfam" id="PF04041">
    <property type="entry name" value="Glyco_hydro_130"/>
    <property type="match status" value="1"/>
</dbReference>
<protein>
    <recommendedName>
        <fullName evidence="6">Glycosidase</fullName>
    </recommendedName>
</protein>
<dbReference type="GO" id="GO:0016757">
    <property type="term" value="F:glycosyltransferase activity"/>
    <property type="evidence" value="ECO:0007669"/>
    <property type="project" value="UniProtKB-KW"/>
</dbReference>
<comment type="similarity">
    <text evidence="3">Belongs to the glycosyl hydrolase 130 family.</text>
</comment>
<keyword evidence="2" id="KW-0808">Transferase</keyword>
<dbReference type="OrthoDB" id="9775877at2"/>